<comment type="caution">
    <text evidence="2">The sequence shown here is derived from an EMBL/GenBank/DDBJ whole genome shotgun (WGS) entry which is preliminary data.</text>
</comment>
<evidence type="ECO:0000256" key="1">
    <source>
        <dbReference type="SAM" id="Coils"/>
    </source>
</evidence>
<dbReference type="Gene3D" id="1.50.10.10">
    <property type="match status" value="1"/>
</dbReference>
<dbReference type="InterPro" id="IPR008928">
    <property type="entry name" value="6-hairpin_glycosidase_sf"/>
</dbReference>
<dbReference type="SUPFAM" id="SSF48208">
    <property type="entry name" value="Six-hairpin glycosidases"/>
    <property type="match status" value="1"/>
</dbReference>
<dbReference type="AlphaFoldDB" id="A0A2M8QDD1"/>
<accession>A0A2M8QDD1</accession>
<evidence type="ECO:0000313" key="3">
    <source>
        <dbReference type="Proteomes" id="UP000230790"/>
    </source>
</evidence>
<name>A0A2M8QDD1_9CHLR</name>
<evidence type="ECO:0000313" key="2">
    <source>
        <dbReference type="EMBL" id="PJF47800.1"/>
    </source>
</evidence>
<dbReference type="GO" id="GO:0005975">
    <property type="term" value="P:carbohydrate metabolic process"/>
    <property type="evidence" value="ECO:0007669"/>
    <property type="project" value="InterPro"/>
</dbReference>
<feature type="coiled-coil region" evidence="1">
    <location>
        <begin position="492"/>
        <end position="519"/>
    </location>
</feature>
<gene>
    <name evidence="2" type="ORF">CUN48_06885</name>
</gene>
<proteinExistence type="predicted"/>
<sequence length="753" mass="84402">MNVAQFKSHRLTDPIAICGDRVYSICNQHGLFPDSEGGHVPGEMWGVWNHPIKLLDGFWFGISDALQGAPRWLSEARECRAYPAYVEFEYRFDALTIIRQDCAPDGVEGMLVTLIIRAAQPFDVSLHALFRSDLRPAWLGERAGMRDDQDGTELVDASARCVFTDAANPWACVVGADLAPIRASTGNLWAVEHTPGQGTSVHFVYRVRAEALADDGGYVQTVRFAIAGSAASRNEALTTHRRLLAHHEAWRAAKQAQCNAILETSQLITPDTTLNQAAAWSKLINQMFVREVPGIGRGVGAGLPEYPWWFGIDPAYATLPMLQSGQFELVRDTLRLLRSQSERHNPGEPGRVIHELSTTDVVFNVGNMVETPAFTRAVHQCWLWTGDDDFLREMYPFCRAGLLDYALGAHDPDGDLCPSGRSIVETVEMHAGFETVDVAAYTWDALVRLADMAWIVHPDDDAKKLRNSLADKAAALARCIRESWWLEDEGLFADVRARVPEVERTLAELEQKAREEEWLELRQEHFEAARRRFAPYLARYADAPRDVDLPWLLRHWVTLCPLEVGIATPEQACRALARLQSEEFCNPWGMYLHPDRHDVMSINTGLLALAAARYGYADQALAIVSKLTRAFSYRTPGAVSEALPGDWCFLQLWSNVGLVSPAIECFLGIQPRAAERTITITPNLPTTWDWAEVRRLRIGDTHFDIRIERLGADYRVRVSGDDRWRIESPCRIERGALGDPPEHSADRRSPCSG</sequence>
<keyword evidence="1" id="KW-0175">Coiled coil</keyword>
<reference evidence="2 3" key="1">
    <citation type="submission" date="2017-11" db="EMBL/GenBank/DDBJ databases">
        <title>Evolution of Phototrophy in the Chloroflexi Phylum Driven by Horizontal Gene Transfer.</title>
        <authorList>
            <person name="Ward L.M."/>
            <person name="Hemp J."/>
            <person name="Shih P.M."/>
            <person name="Mcglynn S.E."/>
            <person name="Fischer W."/>
        </authorList>
    </citation>
    <scope>NUCLEOTIDE SEQUENCE [LARGE SCALE GENOMIC DNA]</scope>
    <source>
        <strain evidence="2">JP3_7</strain>
    </source>
</reference>
<organism evidence="2 3">
    <name type="scientific">Candidatus Thermofonsia Clade 3 bacterium</name>
    <dbReference type="NCBI Taxonomy" id="2364212"/>
    <lineage>
        <taxon>Bacteria</taxon>
        <taxon>Bacillati</taxon>
        <taxon>Chloroflexota</taxon>
        <taxon>Candidatus Thermofontia</taxon>
        <taxon>Candidatus Thermofonsia Clade 3</taxon>
    </lineage>
</organism>
<dbReference type="Proteomes" id="UP000230790">
    <property type="component" value="Unassembled WGS sequence"/>
</dbReference>
<evidence type="ECO:0008006" key="4">
    <source>
        <dbReference type="Google" id="ProtNLM"/>
    </source>
</evidence>
<dbReference type="InterPro" id="IPR012341">
    <property type="entry name" value="6hp_glycosidase-like_sf"/>
</dbReference>
<dbReference type="EMBL" id="PGTN01000035">
    <property type="protein sequence ID" value="PJF47800.1"/>
    <property type="molecule type" value="Genomic_DNA"/>
</dbReference>
<protein>
    <recommendedName>
        <fullName evidence="4">Glycogen debranching enzyme C-terminal domain-containing protein</fullName>
    </recommendedName>
</protein>